<dbReference type="RefSeq" id="WP_316697366.1">
    <property type="nucleotide sequence ID" value="NZ_CP103836.1"/>
</dbReference>
<sequence length="233" mass="25859">MLQCVNGLILDVVSAIDDMLYQHEEEMRNVLKPWMVILPMLIGGCGGKIPPAYGDGFPVVKPIDLVHSGATVEARFELPLQETGDPEPSTFLIGFRSGGPRKRPDLKPGDVDFLEEAKLPLRVQLWKQSGGKETPVVLHELNRDLPAVWQGTRYQKAKSDVFPYRGAVGADSNSLVKAGKYDMSMAYMEYEVASAESKDLTPGKYRLKVTNLQDNPQIAHLSFELLVANYNVK</sequence>
<protein>
    <recommendedName>
        <fullName evidence="3">DUF5625 domain-containing protein</fullName>
    </recommendedName>
</protein>
<gene>
    <name evidence="1" type="ORF">NYR97_07595</name>
</gene>
<organism evidence="1 2">
    <name type="scientific">Xanthomonas hydrangeae</name>
    <dbReference type="NCBI Taxonomy" id="2775159"/>
    <lineage>
        <taxon>Bacteria</taxon>
        <taxon>Pseudomonadati</taxon>
        <taxon>Pseudomonadota</taxon>
        <taxon>Gammaproteobacteria</taxon>
        <taxon>Lysobacterales</taxon>
        <taxon>Lysobacteraceae</taxon>
        <taxon>Xanthomonas</taxon>
    </lineage>
</organism>
<dbReference type="AlphaFoldDB" id="A0AAU0BGL7"/>
<dbReference type="Proteomes" id="UP001302716">
    <property type="component" value="Chromosome"/>
</dbReference>
<name>A0AAU0BGL7_9XANT</name>
<evidence type="ECO:0000313" key="1">
    <source>
        <dbReference type="EMBL" id="WOB51228.1"/>
    </source>
</evidence>
<reference evidence="1 2" key="1">
    <citation type="submission" date="2022-08" db="EMBL/GenBank/DDBJ databases">
        <title>Whole genome sequencing-based tracing of a 2022 introduction and outbreak of Xanthomonas hortorum pv. pelargonii.</title>
        <authorList>
            <person name="Iruegas-Bocardo F."/>
            <person name="Weisberg A.K."/>
            <person name="Riutta E.R."/>
            <person name="Kilday K."/>
            <person name="Bonkowski J.C."/>
            <person name="Creswell T."/>
            <person name="Daughtrey M.L."/>
            <person name="Rane K."/>
            <person name="Grunwald N.J."/>
            <person name="Chang J.H."/>
            <person name="Putnam M.L."/>
        </authorList>
    </citation>
    <scope>NUCLEOTIDE SEQUENCE [LARGE SCALE GENOMIC DNA]</scope>
    <source>
        <strain evidence="1 2">22-323</strain>
    </source>
</reference>
<keyword evidence="2" id="KW-1185">Reference proteome</keyword>
<dbReference type="EMBL" id="CP103836">
    <property type="protein sequence ID" value="WOB51228.1"/>
    <property type="molecule type" value="Genomic_DNA"/>
</dbReference>
<accession>A0AAU0BGL7</accession>
<evidence type="ECO:0000313" key="2">
    <source>
        <dbReference type="Proteomes" id="UP001302716"/>
    </source>
</evidence>
<evidence type="ECO:0008006" key="3">
    <source>
        <dbReference type="Google" id="ProtNLM"/>
    </source>
</evidence>
<proteinExistence type="predicted"/>